<dbReference type="InterPro" id="IPR015914">
    <property type="entry name" value="PAPs_N"/>
</dbReference>
<evidence type="ECO:0000259" key="3">
    <source>
        <dbReference type="Pfam" id="PF16656"/>
    </source>
</evidence>
<comment type="caution">
    <text evidence="5">The sequence shown here is derived from an EMBL/GenBank/DDBJ whole genome shotgun (WGS) entry which is preliminary data.</text>
</comment>
<reference evidence="6" key="1">
    <citation type="journal article" date="2019" name="Int. J. Syst. Evol. Microbiol.">
        <title>The Global Catalogue of Microorganisms (GCM) 10K type strain sequencing project: providing services to taxonomists for standard genome sequencing and annotation.</title>
        <authorList>
            <consortium name="The Broad Institute Genomics Platform"/>
            <consortium name="The Broad Institute Genome Sequencing Center for Infectious Disease"/>
            <person name="Wu L."/>
            <person name="Ma J."/>
        </authorList>
    </citation>
    <scope>NUCLEOTIDE SEQUENCE [LARGE SCALE GENOMIC DNA]</scope>
    <source>
        <strain evidence="6">JCM 17106</strain>
    </source>
</reference>
<dbReference type="SUPFAM" id="SSF49363">
    <property type="entry name" value="Purple acid phosphatase, N-terminal domain"/>
    <property type="match status" value="1"/>
</dbReference>
<evidence type="ECO:0008006" key="7">
    <source>
        <dbReference type="Google" id="ProtNLM"/>
    </source>
</evidence>
<keyword evidence="6" id="KW-1185">Reference proteome</keyword>
<dbReference type="RefSeq" id="WP_344925363.1">
    <property type="nucleotide sequence ID" value="NZ_BAABCW010000003.1"/>
</dbReference>
<dbReference type="InterPro" id="IPR008963">
    <property type="entry name" value="Purple_acid_Pase-like_N"/>
</dbReference>
<dbReference type="InterPro" id="IPR013783">
    <property type="entry name" value="Ig-like_fold"/>
</dbReference>
<evidence type="ECO:0000313" key="6">
    <source>
        <dbReference type="Proteomes" id="UP001500459"/>
    </source>
</evidence>
<dbReference type="PANTHER" id="PTHR22953">
    <property type="entry name" value="ACID PHOSPHATASE RELATED"/>
    <property type="match status" value="1"/>
</dbReference>
<dbReference type="InterPro" id="IPR039331">
    <property type="entry name" value="PAPs-like"/>
</dbReference>
<organism evidence="5 6">
    <name type="scientific">Aquimarina addita</name>
    <dbReference type="NCBI Taxonomy" id="870485"/>
    <lineage>
        <taxon>Bacteria</taxon>
        <taxon>Pseudomonadati</taxon>
        <taxon>Bacteroidota</taxon>
        <taxon>Flavobacteriia</taxon>
        <taxon>Flavobacteriales</taxon>
        <taxon>Flavobacteriaceae</taxon>
        <taxon>Aquimarina</taxon>
    </lineage>
</organism>
<protein>
    <recommendedName>
        <fullName evidence="7">T9SS type A sorting domain-containing protein</fullName>
    </recommendedName>
</protein>
<dbReference type="Pfam" id="PF18962">
    <property type="entry name" value="Por_Secre_tail"/>
    <property type="match status" value="1"/>
</dbReference>
<dbReference type="SUPFAM" id="SSF56300">
    <property type="entry name" value="Metallo-dependent phosphatases"/>
    <property type="match status" value="1"/>
</dbReference>
<feature type="domain" description="Calcineurin-like phosphoesterase" evidence="2">
    <location>
        <begin position="145"/>
        <end position="294"/>
    </location>
</feature>
<evidence type="ECO:0000259" key="4">
    <source>
        <dbReference type="Pfam" id="PF18962"/>
    </source>
</evidence>
<accession>A0ABP7XD14</accession>
<dbReference type="Gene3D" id="3.60.21.10">
    <property type="match status" value="1"/>
</dbReference>
<dbReference type="PANTHER" id="PTHR22953:SF153">
    <property type="entry name" value="PURPLE ACID PHOSPHATASE"/>
    <property type="match status" value="1"/>
</dbReference>
<dbReference type="Proteomes" id="UP001500459">
    <property type="component" value="Unassembled WGS sequence"/>
</dbReference>
<dbReference type="Pfam" id="PF00149">
    <property type="entry name" value="Metallophos"/>
    <property type="match status" value="1"/>
</dbReference>
<name>A0ABP7XD14_9FLAO</name>
<dbReference type="InterPro" id="IPR026444">
    <property type="entry name" value="Secre_tail"/>
</dbReference>
<feature type="domain" description="Purple acid phosphatase N-terminal" evidence="3">
    <location>
        <begin position="29"/>
        <end position="116"/>
    </location>
</feature>
<keyword evidence="1" id="KW-0732">Signal</keyword>
<dbReference type="Pfam" id="PF17957">
    <property type="entry name" value="Big_7"/>
    <property type="match status" value="1"/>
</dbReference>
<dbReference type="Gene3D" id="2.60.40.10">
    <property type="entry name" value="Immunoglobulins"/>
    <property type="match status" value="1"/>
</dbReference>
<sequence length="797" mass="88973">MKHTTHTILVLFFTCIFSISYGNTDKYRLIINTDPATTITIGWNQITGTNPILYYGTTDFGTDYIQYENSKTVDRSVSYRGMENQFARLTDLLPNTAYYFVIHDSEGESERFWFKTAPNDQSRLSFIAGGDSRNNRTPRQQANLLVSKLKPHAVLFGGDMTDDDSDSEWQNWFDDWQLTTATDGRMFPIVATRGNHEGATVIYNLFDTPTDDSYYAVTFGNNLFRTYTLNSEISVSGNQLTWLENDLTANASVRWKAAQYHKPMRPHTASKSEGNSQYNAWAELFYEEGVRLVVDCDSHMVKTTWPVQPSSASGNDEGFIRDDINGTVYTGEGCWGAPLRSNDDDKEWTRNSGSFNQFKLIFVETSKIELRTIAVDNAADVASVTNEDPFTLPANLDVWNPSEGDVITILPGTEIVAPEINFESGTPTEYQEAGEITLTIDVISEGNGIATIDFYVNDVLRETDTDSPYSLTDSYASGSYKIEAIATTTDNQIDATTLYISVGDYSFSESIAIAEGNDDIEETETGVVYFDSSDLEMTYDSYDYISDIENGFQKIGLRFQNVNIPQGATIDNAYIQFRSDEDNTDAAALLITVEDSNNSAPFENSSSANISGRDKMETTVAWNPDSWTDSGLTGIEQQTSDIKELLQLIIDKNDWTPGNSMAFMIEGTGVSLTSTDAKRVGDSYDSSPEYAPSLVYTYTYSPKTLSINNTNVKSNFEIYPNPFDMTLHINIPEGFTNFDVAIYNVRGKMVYNQHLLSTNENDTAIKIQPGIQASGIYFVKIYSDKGTVLATQRVIKH</sequence>
<dbReference type="Gene3D" id="2.60.40.380">
    <property type="entry name" value="Purple acid phosphatase-like, N-terminal"/>
    <property type="match status" value="1"/>
</dbReference>
<dbReference type="Pfam" id="PF16656">
    <property type="entry name" value="Pur_ac_phosph_N"/>
    <property type="match status" value="1"/>
</dbReference>
<dbReference type="NCBIfam" id="TIGR04183">
    <property type="entry name" value="Por_Secre_tail"/>
    <property type="match status" value="1"/>
</dbReference>
<evidence type="ECO:0000313" key="5">
    <source>
        <dbReference type="EMBL" id="GAA4112138.1"/>
    </source>
</evidence>
<evidence type="ECO:0000256" key="1">
    <source>
        <dbReference type="ARBA" id="ARBA00022729"/>
    </source>
</evidence>
<dbReference type="InterPro" id="IPR029052">
    <property type="entry name" value="Metallo-depent_PP-like"/>
</dbReference>
<dbReference type="EMBL" id="BAABCW010000003">
    <property type="protein sequence ID" value="GAA4112138.1"/>
    <property type="molecule type" value="Genomic_DNA"/>
</dbReference>
<dbReference type="InterPro" id="IPR004843">
    <property type="entry name" value="Calcineurin-like_PHP"/>
</dbReference>
<proteinExistence type="predicted"/>
<evidence type="ECO:0000259" key="2">
    <source>
        <dbReference type="Pfam" id="PF00149"/>
    </source>
</evidence>
<feature type="domain" description="Secretion system C-terminal sorting" evidence="4">
    <location>
        <begin position="718"/>
        <end position="791"/>
    </location>
</feature>
<gene>
    <name evidence="5" type="ORF">GCM10022393_10380</name>
</gene>